<dbReference type="EMBL" id="AP023097">
    <property type="protein sequence ID" value="BCE76486.1"/>
    <property type="molecule type" value="Genomic_DNA"/>
</dbReference>
<protein>
    <submittedName>
        <fullName evidence="8">Lipopolysaccharide biosynthesis protein</fullName>
    </submittedName>
</protein>
<proteinExistence type="inferred from homology"/>
<evidence type="ECO:0000256" key="4">
    <source>
        <dbReference type="ARBA" id="ARBA00022692"/>
    </source>
</evidence>
<dbReference type="Pfam" id="PF13440">
    <property type="entry name" value="Polysacc_synt_3"/>
    <property type="match status" value="1"/>
</dbReference>
<keyword evidence="5 7" id="KW-1133">Transmembrane helix</keyword>
<feature type="transmembrane region" description="Helical" evidence="7">
    <location>
        <begin position="12"/>
        <end position="33"/>
    </location>
</feature>
<feature type="transmembrane region" description="Helical" evidence="7">
    <location>
        <begin position="167"/>
        <end position="189"/>
    </location>
</feature>
<dbReference type="PANTHER" id="PTHR30250">
    <property type="entry name" value="PST FAMILY PREDICTED COLANIC ACID TRANSPORTER"/>
    <property type="match status" value="1"/>
</dbReference>
<feature type="transmembrane region" description="Helical" evidence="7">
    <location>
        <begin position="378"/>
        <end position="397"/>
    </location>
</feature>
<feature type="transmembrane region" description="Helical" evidence="7">
    <location>
        <begin position="289"/>
        <end position="316"/>
    </location>
</feature>
<evidence type="ECO:0000256" key="3">
    <source>
        <dbReference type="ARBA" id="ARBA00022475"/>
    </source>
</evidence>
<dbReference type="OMA" id="DLAFYWD"/>
<evidence type="ECO:0000256" key="5">
    <source>
        <dbReference type="ARBA" id="ARBA00022989"/>
    </source>
</evidence>
<name>A0A810BI80_9BRAD</name>
<evidence type="ECO:0000256" key="2">
    <source>
        <dbReference type="ARBA" id="ARBA00007430"/>
    </source>
</evidence>
<reference evidence="8" key="1">
    <citation type="submission" date="2020-05" db="EMBL/GenBank/DDBJ databases">
        <title>Complete genome sequence of Bradyrhizobium diazoefficiens XF8 isolated from soybean nodule.</title>
        <authorList>
            <person name="Noda R."/>
            <person name="Kakizaki K."/>
            <person name="Minamisawa K."/>
        </authorList>
    </citation>
    <scope>NUCLEOTIDE SEQUENCE</scope>
    <source>
        <strain evidence="8">XF8</strain>
    </source>
</reference>
<dbReference type="GO" id="GO:0005886">
    <property type="term" value="C:plasma membrane"/>
    <property type="evidence" value="ECO:0007669"/>
    <property type="project" value="UniProtKB-SubCell"/>
</dbReference>
<organism evidence="8">
    <name type="scientific">Bradyrhizobium diazoefficiens</name>
    <dbReference type="NCBI Taxonomy" id="1355477"/>
    <lineage>
        <taxon>Bacteria</taxon>
        <taxon>Pseudomonadati</taxon>
        <taxon>Pseudomonadota</taxon>
        <taxon>Alphaproteobacteria</taxon>
        <taxon>Hyphomicrobiales</taxon>
        <taxon>Nitrobacteraceae</taxon>
        <taxon>Bradyrhizobium</taxon>
    </lineage>
</organism>
<dbReference type="PANTHER" id="PTHR30250:SF10">
    <property type="entry name" value="LIPOPOLYSACCHARIDE BIOSYNTHESIS PROTEIN WZXC"/>
    <property type="match status" value="1"/>
</dbReference>
<comment type="subcellular location">
    <subcellularLocation>
        <location evidence="1">Cell membrane</location>
        <topology evidence="1">Multi-pass membrane protein</topology>
    </subcellularLocation>
</comment>
<feature type="transmembrane region" description="Helical" evidence="7">
    <location>
        <begin position="409"/>
        <end position="431"/>
    </location>
</feature>
<feature type="transmembrane region" description="Helical" evidence="7">
    <location>
        <begin position="141"/>
        <end position="161"/>
    </location>
</feature>
<keyword evidence="4 7" id="KW-0812">Transmembrane</keyword>
<feature type="transmembrane region" description="Helical" evidence="7">
    <location>
        <begin position="322"/>
        <end position="345"/>
    </location>
</feature>
<dbReference type="CDD" id="cd13127">
    <property type="entry name" value="MATE_tuaB_like"/>
    <property type="match status" value="1"/>
</dbReference>
<dbReference type="NCBIfam" id="NF007773">
    <property type="entry name" value="PRK10459.1"/>
    <property type="match status" value="1"/>
</dbReference>
<sequence>MISAGSPIRWTFSSAAASALVMGVQLVVLSRFLSASQLGLAALALMILGVAALISDFGIGRILIKEQGDLGPLRTSLYSLELALGVGVWILVWIGSPAISHYYAAPELARLLRLGSFCLLIIPIGHQFYSLLSRDLLFKKLAIIEIVSSIAGLAIAIVAAVRNEGAYAPIWGWAATLSIKYLLIAFVGWRQYPLALTWKVRGLLPHLKFGLYATAETTIGYISTNIDYLVIGFYLGPQELGYYVLAYQVATSAPQKIAPILGRVAFPMFARQQANDSLLRAGYLDFSQLATVLTLPLLAGLLITAPLLVQVVFGIAWERSILIVQLLTIFGVGRMIVIPAVPLLLAKGRADLAFASGALYTSTIFVVFLLIIEMGLQAVAGAFAVISCCHALCMLFLMRWVIGLDLWNYLLSIKTTLAATFWMSMAAYLVVAQTVVSVQPAGRLLAAVLIGGVTYATYMAIADRRIALLVQGLFYRPLRVE</sequence>
<comment type="similarity">
    <text evidence="2">Belongs to the polysaccharide synthase family.</text>
</comment>
<feature type="transmembrane region" description="Helical" evidence="7">
    <location>
        <begin position="443"/>
        <end position="461"/>
    </location>
</feature>
<dbReference type="AlphaFoldDB" id="A0A810BI80"/>
<feature type="transmembrane region" description="Helical" evidence="7">
    <location>
        <begin position="39"/>
        <end position="64"/>
    </location>
</feature>
<keyword evidence="3" id="KW-1003">Cell membrane</keyword>
<evidence type="ECO:0000256" key="7">
    <source>
        <dbReference type="SAM" id="Phobius"/>
    </source>
</evidence>
<dbReference type="RefSeq" id="WP_011089043.1">
    <property type="nucleotide sequence ID" value="NZ_AJQI01000411.1"/>
</dbReference>
<feature type="transmembrane region" description="Helical" evidence="7">
    <location>
        <begin position="352"/>
        <end position="372"/>
    </location>
</feature>
<gene>
    <name evidence="8" type="ORF">XF8B_65970</name>
</gene>
<accession>A0A810BI80</accession>
<dbReference type="GeneID" id="46493289"/>
<evidence type="ECO:0000256" key="6">
    <source>
        <dbReference type="ARBA" id="ARBA00023136"/>
    </source>
</evidence>
<evidence type="ECO:0000256" key="1">
    <source>
        <dbReference type="ARBA" id="ARBA00004651"/>
    </source>
</evidence>
<feature type="transmembrane region" description="Helical" evidence="7">
    <location>
        <begin position="76"/>
        <end position="99"/>
    </location>
</feature>
<feature type="transmembrane region" description="Helical" evidence="7">
    <location>
        <begin position="111"/>
        <end position="129"/>
    </location>
</feature>
<dbReference type="InterPro" id="IPR050833">
    <property type="entry name" value="Poly_Biosynth_Transport"/>
</dbReference>
<keyword evidence="6 7" id="KW-0472">Membrane</keyword>
<evidence type="ECO:0000313" key="8">
    <source>
        <dbReference type="EMBL" id="BCE76486.1"/>
    </source>
</evidence>